<reference evidence="6" key="3">
    <citation type="submission" date="2020-02" db="EMBL/GenBank/DDBJ databases">
        <authorList>
            <person name="Matsumoto Y."/>
            <person name="Motooka D."/>
            <person name="Nakamura S."/>
        </authorList>
    </citation>
    <scope>NUCLEOTIDE SEQUENCE</scope>
    <source>
        <strain evidence="6">JCM 6377</strain>
    </source>
</reference>
<keyword evidence="8" id="KW-1185">Reference proteome</keyword>
<dbReference type="InterPro" id="IPR017871">
    <property type="entry name" value="ABC_transporter-like_CS"/>
</dbReference>
<reference evidence="6 9" key="2">
    <citation type="journal article" date="2019" name="Emerg. Microbes Infect.">
        <title>Comprehensive subspecies identification of 175 nontuberculous mycobacteria species based on 7547 genomic profiles.</title>
        <authorList>
            <person name="Matsumoto Y."/>
            <person name="Kinjo T."/>
            <person name="Motooka D."/>
            <person name="Nabeya D."/>
            <person name="Jung N."/>
            <person name="Uechi K."/>
            <person name="Horii T."/>
            <person name="Iida T."/>
            <person name="Fujita J."/>
            <person name="Nakamura S."/>
        </authorList>
    </citation>
    <scope>NUCLEOTIDE SEQUENCE [LARGE SCALE GENOMIC DNA]</scope>
    <source>
        <strain evidence="6 9">JCM 6377</strain>
    </source>
</reference>
<evidence type="ECO:0000256" key="2">
    <source>
        <dbReference type="ARBA" id="ARBA00022741"/>
    </source>
</evidence>
<dbReference type="FunFam" id="3.40.50.300:FF:000425">
    <property type="entry name" value="Probable ABC transporter, ATP-binding subunit"/>
    <property type="match status" value="1"/>
</dbReference>
<dbReference type="GO" id="GO:0016887">
    <property type="term" value="F:ATP hydrolysis activity"/>
    <property type="evidence" value="ECO:0007669"/>
    <property type="project" value="InterPro"/>
</dbReference>
<evidence type="ECO:0000313" key="7">
    <source>
        <dbReference type="EMBL" id="PEG39975.1"/>
    </source>
</evidence>
<dbReference type="PROSITE" id="PS00211">
    <property type="entry name" value="ABC_TRANSPORTER_1"/>
    <property type="match status" value="1"/>
</dbReference>
<sequence>MLEVTGLCKGFRDESQQGRVNAVDEVSFTVKEGSFFTMLGPSGCGKTTTLRCIAGLEKPDKGDISVNGKVLFSSSKGISVAANLRNLGMVFQSYAIWPHMNVYDNVAFPLCVGARRRTSKSEVKRRVERALDVVGLGHLAGRYATKLSGGQQQRLALARALVIEPAVLLLDEPLSNLDAKLRESLRFELKRLQREQGITTVYVTHDQSEALSMSNEIAVMCEGRISQIGNPFSVYLEPENDFVADFVGLTNFLKGVVTQHSGRGGTVRTADATLIVDNIVDLTDGDECVVSIRPEQIQVMADTTPSGPNMFTGTVVTRLFTGDCMDYQIRVGNDTIRCRTPASQRYSTGKPITLALPAEYCIALRRNTIGESSERTAIST</sequence>
<dbReference type="EMBL" id="PDCP01000012">
    <property type="protein sequence ID" value="PEG39975.1"/>
    <property type="molecule type" value="Genomic_DNA"/>
</dbReference>
<dbReference type="SUPFAM" id="SSF50331">
    <property type="entry name" value="MOP-like"/>
    <property type="match status" value="1"/>
</dbReference>
<dbReference type="EMBL" id="BLKS01000001">
    <property type="protein sequence ID" value="GFG51484.1"/>
    <property type="molecule type" value="Genomic_DNA"/>
</dbReference>
<dbReference type="Proteomes" id="UP000220914">
    <property type="component" value="Unassembled WGS sequence"/>
</dbReference>
<dbReference type="InterPro" id="IPR027417">
    <property type="entry name" value="P-loop_NTPase"/>
</dbReference>
<dbReference type="SMART" id="SM00382">
    <property type="entry name" value="AAA"/>
    <property type="match status" value="1"/>
</dbReference>
<dbReference type="InterPro" id="IPR003439">
    <property type="entry name" value="ABC_transporter-like_ATP-bd"/>
</dbReference>
<evidence type="ECO:0000313" key="6">
    <source>
        <dbReference type="EMBL" id="GFG51484.1"/>
    </source>
</evidence>
<organism evidence="7 8">
    <name type="scientific">Mycolicibacterium agri</name>
    <name type="common">Mycobacterium agri</name>
    <dbReference type="NCBI Taxonomy" id="36811"/>
    <lineage>
        <taxon>Bacteria</taxon>
        <taxon>Bacillati</taxon>
        <taxon>Actinomycetota</taxon>
        <taxon>Actinomycetes</taxon>
        <taxon>Mycobacteriales</taxon>
        <taxon>Mycobacteriaceae</taxon>
        <taxon>Mycolicibacterium</taxon>
    </lineage>
</organism>
<dbReference type="Pfam" id="PF08402">
    <property type="entry name" value="TOBE_2"/>
    <property type="match status" value="1"/>
</dbReference>
<feature type="domain" description="ABC transporter" evidence="5">
    <location>
        <begin position="2"/>
        <end position="247"/>
    </location>
</feature>
<evidence type="ECO:0000256" key="4">
    <source>
        <dbReference type="ARBA" id="ARBA00066388"/>
    </source>
</evidence>
<dbReference type="Pfam" id="PF00005">
    <property type="entry name" value="ABC_tran"/>
    <property type="match status" value="1"/>
</dbReference>
<proteinExistence type="predicted"/>
<dbReference type="InterPro" id="IPR013611">
    <property type="entry name" value="Transp-assoc_OB_typ2"/>
</dbReference>
<dbReference type="GO" id="GO:0043190">
    <property type="term" value="C:ATP-binding cassette (ABC) transporter complex"/>
    <property type="evidence" value="ECO:0007669"/>
    <property type="project" value="InterPro"/>
</dbReference>
<name>A0A2A7N7E4_MYCAG</name>
<comment type="caution">
    <text evidence="7">The sequence shown here is derived from an EMBL/GenBank/DDBJ whole genome shotgun (WGS) entry which is preliminary data.</text>
</comment>
<dbReference type="Proteomes" id="UP000465302">
    <property type="component" value="Unassembled WGS sequence"/>
</dbReference>
<evidence type="ECO:0000256" key="3">
    <source>
        <dbReference type="ARBA" id="ARBA00022840"/>
    </source>
</evidence>
<evidence type="ECO:0000313" key="8">
    <source>
        <dbReference type="Proteomes" id="UP000220914"/>
    </source>
</evidence>
<dbReference type="RefSeq" id="WP_097939693.1">
    <property type="nucleotide sequence ID" value="NZ_BLKS01000001.1"/>
</dbReference>
<dbReference type="SUPFAM" id="SSF52540">
    <property type="entry name" value="P-loop containing nucleoside triphosphate hydrolases"/>
    <property type="match status" value="1"/>
</dbReference>
<dbReference type="EC" id="7.6.2.9" evidence="4"/>
<dbReference type="PANTHER" id="PTHR42781:SF4">
    <property type="entry name" value="SPERMIDINE_PUTRESCINE IMPORT ATP-BINDING PROTEIN POTA"/>
    <property type="match status" value="1"/>
</dbReference>
<gene>
    <name evidence="7" type="ORF">CQY20_08800</name>
    <name evidence="6" type="ORF">MAGR_29250</name>
</gene>
<protein>
    <recommendedName>
        <fullName evidence="4">ABC-type quaternary amine transporter</fullName>
        <ecNumber evidence="4">7.6.2.9</ecNumber>
    </recommendedName>
</protein>
<dbReference type="OrthoDB" id="9802264at2"/>
<dbReference type="Gene3D" id="2.40.50.100">
    <property type="match status" value="1"/>
</dbReference>
<dbReference type="PANTHER" id="PTHR42781">
    <property type="entry name" value="SPERMIDINE/PUTRESCINE IMPORT ATP-BINDING PROTEIN POTA"/>
    <property type="match status" value="1"/>
</dbReference>
<keyword evidence="3 7" id="KW-0067">ATP-binding</keyword>
<evidence type="ECO:0000259" key="5">
    <source>
        <dbReference type="PROSITE" id="PS50893"/>
    </source>
</evidence>
<dbReference type="GO" id="GO:0005524">
    <property type="term" value="F:ATP binding"/>
    <property type="evidence" value="ECO:0007669"/>
    <property type="project" value="UniProtKB-KW"/>
</dbReference>
<dbReference type="InterPro" id="IPR003593">
    <property type="entry name" value="AAA+_ATPase"/>
</dbReference>
<dbReference type="InterPro" id="IPR008995">
    <property type="entry name" value="Mo/tungstate-bd_C_term_dom"/>
</dbReference>
<evidence type="ECO:0000313" key="9">
    <source>
        <dbReference type="Proteomes" id="UP000465302"/>
    </source>
</evidence>
<reference evidence="7 8" key="1">
    <citation type="submission" date="2017-10" db="EMBL/GenBank/DDBJ databases">
        <title>The new phylogeny of genus Mycobacterium.</title>
        <authorList>
            <person name="Tortoli E."/>
            <person name="Trovato A."/>
            <person name="Cirillo D.M."/>
        </authorList>
    </citation>
    <scope>NUCLEOTIDE SEQUENCE [LARGE SCALE GENOMIC DNA]</scope>
    <source>
        <strain evidence="7 8">CCUG37673</strain>
    </source>
</reference>
<dbReference type="Gene3D" id="3.40.50.300">
    <property type="entry name" value="P-loop containing nucleotide triphosphate hydrolases"/>
    <property type="match status" value="1"/>
</dbReference>
<dbReference type="PROSITE" id="PS50893">
    <property type="entry name" value="ABC_TRANSPORTER_2"/>
    <property type="match status" value="1"/>
</dbReference>
<keyword evidence="1" id="KW-0813">Transport</keyword>
<keyword evidence="2" id="KW-0547">Nucleotide-binding</keyword>
<accession>A0A2A7N7E4</accession>
<evidence type="ECO:0000256" key="1">
    <source>
        <dbReference type="ARBA" id="ARBA00022448"/>
    </source>
</evidence>
<dbReference type="AlphaFoldDB" id="A0A2A7N7E4"/>
<dbReference type="GO" id="GO:0015418">
    <property type="term" value="F:ABC-type quaternary ammonium compound transporting activity"/>
    <property type="evidence" value="ECO:0007669"/>
    <property type="project" value="UniProtKB-EC"/>
</dbReference>
<dbReference type="InterPro" id="IPR050093">
    <property type="entry name" value="ABC_SmlMolc_Importer"/>
</dbReference>